<evidence type="ECO:0000313" key="2">
    <source>
        <dbReference type="Proteomes" id="UP000324222"/>
    </source>
</evidence>
<accession>A0A5B7I4W2</accession>
<reference evidence="1 2" key="1">
    <citation type="submission" date="2019-05" db="EMBL/GenBank/DDBJ databases">
        <title>Another draft genome of Portunus trituberculatus and its Hox gene families provides insights of decapod evolution.</title>
        <authorList>
            <person name="Jeong J.-H."/>
            <person name="Song I."/>
            <person name="Kim S."/>
            <person name="Choi T."/>
            <person name="Kim D."/>
            <person name="Ryu S."/>
            <person name="Kim W."/>
        </authorList>
    </citation>
    <scope>NUCLEOTIDE SEQUENCE [LARGE SCALE GENOMIC DNA]</scope>
    <source>
        <tissue evidence="1">Muscle</tissue>
    </source>
</reference>
<name>A0A5B7I4W2_PORTR</name>
<protein>
    <submittedName>
        <fullName evidence="1">Uncharacterized protein</fullName>
    </submittedName>
</protein>
<dbReference type="AlphaFoldDB" id="A0A5B7I4W2"/>
<dbReference type="Proteomes" id="UP000324222">
    <property type="component" value="Unassembled WGS sequence"/>
</dbReference>
<evidence type="ECO:0000313" key="1">
    <source>
        <dbReference type="EMBL" id="MPC77353.1"/>
    </source>
</evidence>
<keyword evidence="2" id="KW-1185">Reference proteome</keyword>
<comment type="caution">
    <text evidence="1">The sequence shown here is derived from an EMBL/GenBank/DDBJ whole genome shotgun (WGS) entry which is preliminary data.</text>
</comment>
<organism evidence="1 2">
    <name type="scientific">Portunus trituberculatus</name>
    <name type="common">Swimming crab</name>
    <name type="synonym">Neptunus trituberculatus</name>
    <dbReference type="NCBI Taxonomy" id="210409"/>
    <lineage>
        <taxon>Eukaryota</taxon>
        <taxon>Metazoa</taxon>
        <taxon>Ecdysozoa</taxon>
        <taxon>Arthropoda</taxon>
        <taxon>Crustacea</taxon>
        <taxon>Multicrustacea</taxon>
        <taxon>Malacostraca</taxon>
        <taxon>Eumalacostraca</taxon>
        <taxon>Eucarida</taxon>
        <taxon>Decapoda</taxon>
        <taxon>Pleocyemata</taxon>
        <taxon>Brachyura</taxon>
        <taxon>Eubrachyura</taxon>
        <taxon>Portunoidea</taxon>
        <taxon>Portunidae</taxon>
        <taxon>Portuninae</taxon>
        <taxon>Portunus</taxon>
    </lineage>
</organism>
<sequence>MVYTSVLHRPCPAMFLFVSVGDSIIAGHRLLHPAPVPPPAAGDPPPCLCAGRGGPGWVWGGTGGAGRGGGAVYTILAVLSRPPPAPADGLMNLHSLDENYCHCPVWATAPERGANPPLVRDPGIGPSWTRPYCPPDDGRAGQEHALAPLPRGAADLLALTRRAILRFMSKTKQDHGELVSVGRVAFWLGNGNEAVTFRNAVLTTPRISARPVTNAGERTRNVELQERTKGAWEAPPRRPVLLSAR</sequence>
<proteinExistence type="predicted"/>
<dbReference type="EMBL" id="VSRR010045663">
    <property type="protein sequence ID" value="MPC77353.1"/>
    <property type="molecule type" value="Genomic_DNA"/>
</dbReference>
<gene>
    <name evidence="1" type="ORF">E2C01_071805</name>
</gene>